<dbReference type="EMBL" id="AK130324">
    <property type="protein sequence ID" value="BAC85326.1"/>
    <property type="molecule type" value="mRNA"/>
</dbReference>
<accession>Q6ZNZ9</accession>
<sequence length="277" mass="29564">MGRRGFAELGRAQTTARGRYNRNRCTLRITQRWGRQAWGGGGEAGAHQRICGTRRGETHKSRSRDGSTGRGGPNARSPHPLGPAGAGVPRSLSPRPVPGSEPSTGTRVGRQGHGERSRRCRCCLGDAASPWAQSLPYTQVQGGRGFLPEEVGPHQRGQEGAGTGWGDATLSRRNCTPTPPYAGGSREPARGKEGVWTPEGGDGDPEGNRRLRPPPLSRRCFRSGGAAVFTTTARLPGFLPDCWGVSLAPHHVRWCAEVRVCAGEGPLLGLLDCKEQV</sequence>
<dbReference type="AlphaFoldDB" id="Q6ZNZ9"/>
<protein>
    <submittedName>
        <fullName evidence="2">cDNA FLJ26814 fis, clone PRS06344</fullName>
    </submittedName>
</protein>
<proteinExistence type="evidence at transcript level"/>
<feature type="compositionally biased region" description="Basic and acidic residues" evidence="1">
    <location>
        <begin position="54"/>
        <end position="67"/>
    </location>
</feature>
<name>Q6ZNZ9_HUMAN</name>
<reference evidence="2" key="1">
    <citation type="submission" date="2003-07" db="EMBL/GenBank/DDBJ databases">
        <title>NEDO human cDNA sequencing project.</title>
        <authorList>
            <person name="Ninomiya K."/>
            <person name="Wagatsuma M."/>
            <person name="Kanda K."/>
            <person name="Kondo H."/>
            <person name="Yokoi T."/>
            <person name="Kodaira H."/>
            <person name="Furuya T."/>
            <person name="Takahashi M."/>
            <person name="Kikkawa E."/>
            <person name="Omura Y."/>
            <person name="Abe K."/>
            <person name="Kamihara K."/>
            <person name="Katsuta N."/>
            <person name="Sato K."/>
            <person name="Tanikawa M."/>
            <person name="Yamazaki M."/>
            <person name="Suzuki Y."/>
            <person name="Hata H."/>
            <person name="Nakagawa K."/>
            <person name="Mizuno S."/>
            <person name="Morinaga M."/>
            <person name="Kawamura M."/>
            <person name="Sugiyama T."/>
            <person name="Irie R."/>
            <person name="Otsuki T."/>
            <person name="Sato H."/>
            <person name="Nishikawa T."/>
            <person name="Sugiyama A."/>
            <person name="Kawakami B."/>
            <person name="Nagai K."/>
            <person name="Isogai T."/>
            <person name="Sugano S."/>
        </authorList>
    </citation>
    <scope>NUCLEOTIDE SEQUENCE</scope>
    <source>
        <tissue evidence="2">Prostate</tissue>
    </source>
</reference>
<feature type="region of interest" description="Disordered" evidence="1">
    <location>
        <begin position="36"/>
        <end position="116"/>
    </location>
</feature>
<organism evidence="2">
    <name type="scientific">Homo sapiens</name>
    <name type="common">Human</name>
    <dbReference type="NCBI Taxonomy" id="9606"/>
    <lineage>
        <taxon>Eukaryota</taxon>
        <taxon>Metazoa</taxon>
        <taxon>Chordata</taxon>
        <taxon>Craniata</taxon>
        <taxon>Vertebrata</taxon>
        <taxon>Euteleostomi</taxon>
        <taxon>Mammalia</taxon>
        <taxon>Eutheria</taxon>
        <taxon>Euarchontoglires</taxon>
        <taxon>Primates</taxon>
        <taxon>Haplorrhini</taxon>
        <taxon>Catarrhini</taxon>
        <taxon>Hominidae</taxon>
        <taxon>Homo</taxon>
    </lineage>
</organism>
<evidence type="ECO:0000313" key="2">
    <source>
        <dbReference type="EMBL" id="BAC85326.1"/>
    </source>
</evidence>
<evidence type="ECO:0000256" key="1">
    <source>
        <dbReference type="SAM" id="MobiDB-lite"/>
    </source>
</evidence>
<feature type="region of interest" description="Disordered" evidence="1">
    <location>
        <begin position="149"/>
        <end position="217"/>
    </location>
</feature>